<dbReference type="GO" id="GO:0043113">
    <property type="term" value="P:receptor clustering"/>
    <property type="evidence" value="ECO:0007669"/>
    <property type="project" value="InterPro"/>
</dbReference>
<feature type="signal peptide" evidence="7">
    <location>
        <begin position="1"/>
        <end position="22"/>
    </location>
</feature>
<dbReference type="PeptideAtlas" id="G5EG68"/>
<sequence length="1473" mass="164507">MRLHNYFVSIFLFSCIVWTVFSSCLKPRPTRSYIHSLFENSDVIIAGVITGISYRVDSLYIENITVIPRRIYKGREYVEENKNIVIGNILETEPCAHRLLASDVRIFSLTNQQGVFLLDAPMIRVSLPIFDALFTISNKQAHRKRRRTKQAICEQSLCPFGSKCGLKTGVCECKARCRVVTDVVCGSDHVSYSSFCHLSVRSCVLAKNGVRLRVATKGPCKKRNPCEDLRCGPGEDCVVNQINGILLAKCVCPTQCPNYGDSVESSPVCSSHGVDYQSSCHLRHHACESKTNITVKFFGRCDPCHGHKCPNGQTCQLGVDRRPECKCSEQCTMNSAHVCGTDGKTYLNECFLKLAACKEQKDILVWKRGNCDEAGSPCEKMECGFWGSCVVKPDRTAECECPNRCEDVMRPVCATNGETFDNECEMKKKSCETKSMIKVKHQGTCGIGVCATFDSCKKPQVCVVVDGKPKCVCPSCTDEFKEVCGSDGKTYSNECRLQNAACMAQKNIFVKYNSACEACKLKKEKCDFYSACVVGENEKAECKCPDDCPSYEMEEGKEVCGTDGVTYSSECHMKKSACHQSKFVMTAFEGKCDECLHVQCRYGEECRSGVCVCSYNCPANPPLSARICGENGVLYPSLCHLQLASCQKGAPISEMPPSHCHSSKTSFPDSCQCNRVGSFGHTCDETGQCKCRPGVAGIKCDHCLPSFWGIHLIAQGALSCRPCGCSAFGSSRSDCEQTTGKCECKNGALGDKCDLCPNGSMMTAGGCVSPAVYKTPRDCHSLRCFHGAKCVPSPSSFPDCICPQSCNMNHLGIVANMTVCGSDGTTYSNLCELKMFACKHQIDVVPVSMGICDDENFEVLDRLQREKNSNEKRLGSPCTRHEECEKLSAQCITRPGRKSVCDCDDGWKSHLGICIEISKKRKSDQLELTTDINSDWYFSRKDINRFSKLSMHIHLKEKREGILIRMVTEDKKDLQISHENRRIVIKVGKARVDSLQTIAYNVSLELKWKRNEVHFKLNGEVQKYTFEDVLDSSVKRIYVGTDGKWPRNRLNSIVGYLEIDDEPVRIDEIKPFYMAPEISRTLKFKENGFVQFENLQIDVRERTRVEIVFKPYRTNGILFYWSVPSDPHTDFIAFAMIDAKPHFVYELGSGLSYIRGEPIPLNSWHTVRIERLAKDVSMFVNETLVKKHTSQSKNAHLDISKKDALYVGFVPEGIISHKVRKLNVPFEGELQELRINELPINLISGVSKEVMDKVDVMEINEKEISKCDGASFDRKGSVVCRQHENDARGIHINEQDALVFPNNVTFSVGSSKSSNFSFDFRTLKQFGVIWQEGAWSQADEGGDFLLVFIEEGKLYVGVNLGADVHLKPISTNVTVADNHWHSVSFRRKERKCELWVDSKKILHVVASPGDVNLDSNGLVYLGGANPKKHKLLKSLNLSNKFVGCVKNLKIFGAEVNLLVDSLKSIETPKYCYN</sequence>
<evidence type="ECO:0000313" key="14">
    <source>
        <dbReference type="Proteomes" id="UP000001940"/>
    </source>
</evidence>
<dbReference type="GO" id="GO:0005518">
    <property type="term" value="F:collagen binding"/>
    <property type="evidence" value="ECO:0000318"/>
    <property type="project" value="GO_Central"/>
</dbReference>
<accession>G5EG68</accession>
<keyword evidence="14" id="KW-1185">Reference proteome</keyword>
<dbReference type="InterPro" id="IPR001791">
    <property type="entry name" value="Laminin_G"/>
</dbReference>
<dbReference type="CDD" id="cd00110">
    <property type="entry name" value="LamG"/>
    <property type="match status" value="2"/>
</dbReference>
<evidence type="ECO:0000256" key="4">
    <source>
        <dbReference type="ARBA" id="ARBA00023180"/>
    </source>
</evidence>
<keyword evidence="2" id="KW-0221">Differentiation</keyword>
<dbReference type="InterPro" id="IPR036058">
    <property type="entry name" value="Kazal_dom_sf"/>
</dbReference>
<dbReference type="GO" id="GO:0043236">
    <property type="term" value="F:laminin binding"/>
    <property type="evidence" value="ECO:0007669"/>
    <property type="project" value="InterPro"/>
</dbReference>
<dbReference type="PRINTS" id="PR00011">
    <property type="entry name" value="EGFLAMININ"/>
</dbReference>
<dbReference type="PANTHER" id="PTHR13866">
    <property type="entry name" value="SPARC OSTEONECTIN"/>
    <property type="match status" value="1"/>
</dbReference>
<evidence type="ECO:0000256" key="5">
    <source>
        <dbReference type="PROSITE-ProRule" id="PRU00122"/>
    </source>
</evidence>
<feature type="disulfide bond" evidence="6">
    <location>
        <begin position="671"/>
        <end position="683"/>
    </location>
</feature>
<dbReference type="SUPFAM" id="SSF100895">
    <property type="entry name" value="Kazal-type serine protease inhibitors"/>
    <property type="match status" value="8"/>
</dbReference>
<evidence type="ECO:0000313" key="15">
    <source>
        <dbReference type="WormBase" id="F41G3.12"/>
    </source>
</evidence>
<evidence type="ECO:0000259" key="11">
    <source>
        <dbReference type="PROSITE" id="PS51465"/>
    </source>
</evidence>
<gene>
    <name evidence="13 15" type="primary">agr-1</name>
    <name evidence="13" type="ORF">CELE_F41G3.12</name>
    <name evidence="15" type="ORF">F41G3.12</name>
</gene>
<dbReference type="GO" id="GO:0050840">
    <property type="term" value="F:extracellular matrix binding"/>
    <property type="evidence" value="ECO:0000318"/>
    <property type="project" value="GO_Central"/>
</dbReference>
<dbReference type="GO" id="GO:0005509">
    <property type="term" value="F:calcium ion binding"/>
    <property type="evidence" value="ECO:0000318"/>
    <property type="project" value="GO_Central"/>
</dbReference>
<dbReference type="WormBase" id="F41G3.12">
    <property type="protein sequence ID" value="CE42264"/>
    <property type="gene ID" value="WBGene00018304"/>
    <property type="gene designation" value="agr-1"/>
</dbReference>
<evidence type="ECO:0000256" key="1">
    <source>
        <dbReference type="ARBA" id="ARBA00022729"/>
    </source>
</evidence>
<dbReference type="FunFam" id="3.30.60.30:FF:000068">
    <property type="entry name" value="CRE-AGR-1 protein"/>
    <property type="match status" value="1"/>
</dbReference>
<dbReference type="GeneID" id="3565243"/>
<dbReference type="PROSITE" id="PS51465">
    <property type="entry name" value="KAZAL_2"/>
    <property type="match status" value="8"/>
</dbReference>
<dbReference type="PROSITE" id="PS50027">
    <property type="entry name" value="EGF_LAM_2"/>
    <property type="match status" value="2"/>
</dbReference>
<dbReference type="FunFam" id="3.30.60.30:FF:000040">
    <property type="entry name" value="Agrin, putative"/>
    <property type="match status" value="3"/>
</dbReference>
<dbReference type="SMART" id="SM00282">
    <property type="entry name" value="LamG"/>
    <property type="match status" value="2"/>
</dbReference>
<dbReference type="Pfam" id="PF02210">
    <property type="entry name" value="Laminin_G_2"/>
    <property type="match status" value="2"/>
</dbReference>
<dbReference type="EMBL" id="BX284602">
    <property type="protein sequence ID" value="CCD71051.1"/>
    <property type="molecule type" value="Genomic_DNA"/>
</dbReference>
<evidence type="ECO:0000313" key="13">
    <source>
        <dbReference type="EMBL" id="CCD71051.1"/>
    </source>
</evidence>
<comment type="caution">
    <text evidence="6">Lacks conserved residue(s) required for the propagation of feature annotation.</text>
</comment>
<keyword evidence="1 7" id="KW-0732">Signal</keyword>
<dbReference type="eggNOG" id="KOG3649">
    <property type="taxonomic scope" value="Eukaryota"/>
</dbReference>
<dbReference type="FunFam" id="2.10.25.10:FF:000140">
    <property type="entry name" value="Transmembrane agrin"/>
    <property type="match status" value="1"/>
</dbReference>
<dbReference type="AlphaFoldDB" id="G5EG68"/>
<dbReference type="FunFam" id="3.30.60.30:FF:000024">
    <property type="entry name" value="Transmembrane agrin"/>
    <property type="match status" value="1"/>
</dbReference>
<dbReference type="SMR" id="G5EG68"/>
<feature type="domain" description="Laminin G" evidence="8">
    <location>
        <begin position="1079"/>
        <end position="1267"/>
    </location>
</feature>
<feature type="domain" description="Laminin EGF-like" evidence="9">
    <location>
        <begin position="723"/>
        <end position="769"/>
    </location>
</feature>
<dbReference type="InterPro" id="IPR004850">
    <property type="entry name" value="NtA_dom"/>
</dbReference>
<dbReference type="Bgee" id="WBGene00018304">
    <property type="expression patterns" value="Expressed in pharyngeal muscle cell (C elegans) and 3 other cell types or tissues"/>
</dbReference>
<dbReference type="Pfam" id="PF00053">
    <property type="entry name" value="EGF_laminin"/>
    <property type="match status" value="2"/>
</dbReference>
<protein>
    <submittedName>
        <fullName evidence="12 13">Agrin</fullName>
    </submittedName>
</protein>
<feature type="domain" description="Kazal-like" evidence="11">
    <location>
        <begin position="794"/>
        <end position="854"/>
    </location>
</feature>
<keyword evidence="6" id="KW-0424">Laminin EGF-like domain</keyword>
<dbReference type="SUPFAM" id="SSF49899">
    <property type="entry name" value="Concanavalin A-like lectins/glucanases"/>
    <property type="match status" value="2"/>
</dbReference>
<feature type="disulfide bond" evidence="6">
    <location>
        <begin position="744"/>
        <end position="753"/>
    </location>
</feature>
<dbReference type="Pfam" id="PF07648">
    <property type="entry name" value="Kazal_2"/>
    <property type="match status" value="8"/>
</dbReference>
<dbReference type="PROSITE" id="PS50025">
    <property type="entry name" value="LAM_G_DOMAIN"/>
    <property type="match status" value="2"/>
</dbReference>
<dbReference type="KEGG" id="cel:CELE_F41G3.12"/>
<reference evidence="12" key="3">
    <citation type="submission" date="2007-07" db="EMBL/GenBank/DDBJ databases">
        <title>C. elegans Agrin is expressed in pharynx, IL1 neurons and distal tip cells and does not genetically interact with genes involved in synaptogenesis or muscle function.</title>
        <authorList>
            <person name="Hrus A."/>
            <person name="Lau G."/>
            <person name="Hutter H."/>
            <person name="Schenk S."/>
            <person name="Ferralli J."/>
            <person name="Brown-Luedi M."/>
            <person name="Chiquet-Ehrismann R."/>
            <person name="Canevascini S."/>
        </authorList>
    </citation>
    <scope>NUCLEOTIDE SEQUENCE</scope>
</reference>
<dbReference type="HOGENOM" id="CLU_255952_0_0_1"/>
<dbReference type="FunFam" id="2.60.120.200:FF:000406">
    <property type="entry name" value="AGRin (Synaptic protein) homolog"/>
    <property type="match status" value="1"/>
</dbReference>
<dbReference type="OMA" id="GRTAECI"/>
<keyword evidence="4" id="KW-0325">Glycoprotein</keyword>
<organism evidence="13 14">
    <name type="scientific">Caenorhabditis elegans</name>
    <dbReference type="NCBI Taxonomy" id="6239"/>
    <lineage>
        <taxon>Eukaryota</taxon>
        <taxon>Metazoa</taxon>
        <taxon>Ecdysozoa</taxon>
        <taxon>Nematoda</taxon>
        <taxon>Chromadorea</taxon>
        <taxon>Rhabditida</taxon>
        <taxon>Rhabditina</taxon>
        <taxon>Rhabditomorpha</taxon>
        <taxon>Rhabditoidea</taxon>
        <taxon>Rhabditidae</taxon>
        <taxon>Peloderinae</taxon>
        <taxon>Caenorhabditis</taxon>
    </lineage>
</organism>
<feature type="disulfide bond" evidence="6">
    <location>
        <begin position="723"/>
        <end position="735"/>
    </location>
</feature>
<evidence type="ECO:0000259" key="8">
    <source>
        <dbReference type="PROSITE" id="PS50025"/>
    </source>
</evidence>
<evidence type="ECO:0000313" key="12">
    <source>
        <dbReference type="EMBL" id="CAO78927.1"/>
    </source>
</evidence>
<dbReference type="PANTHER" id="PTHR13866:SF29">
    <property type="entry name" value="FOLLISTATIN"/>
    <property type="match status" value="1"/>
</dbReference>
<dbReference type="CDD" id="cd00104">
    <property type="entry name" value="KAZAL_FS"/>
    <property type="match status" value="8"/>
</dbReference>
<feature type="domain" description="Kazal-like" evidence="11">
    <location>
        <begin position="251"/>
        <end position="303"/>
    </location>
</feature>
<dbReference type="AGR" id="WB:WBGene00018304"/>
<evidence type="ECO:0000259" key="9">
    <source>
        <dbReference type="PROSITE" id="PS50027"/>
    </source>
</evidence>
<dbReference type="SMART" id="SM00274">
    <property type="entry name" value="FOLN"/>
    <property type="match status" value="6"/>
</dbReference>
<dbReference type="SMART" id="SM00180">
    <property type="entry name" value="EGF_Lam"/>
    <property type="match status" value="2"/>
</dbReference>
<dbReference type="Gene3D" id="2.10.25.10">
    <property type="entry name" value="Laminin"/>
    <property type="match status" value="2"/>
</dbReference>
<feature type="disulfide bond" evidence="6">
    <location>
        <begin position="691"/>
        <end position="700"/>
    </location>
</feature>
<feature type="domain" description="Laminin G" evidence="8">
    <location>
        <begin position="1287"/>
        <end position="1471"/>
    </location>
</feature>
<dbReference type="PROSITE" id="PS51257">
    <property type="entry name" value="PROKAR_LIPOPROTEIN"/>
    <property type="match status" value="1"/>
</dbReference>
<dbReference type="Proteomes" id="UP000001940">
    <property type="component" value="Chromosome II"/>
</dbReference>
<dbReference type="SMART" id="SM00280">
    <property type="entry name" value="KAZAL"/>
    <property type="match status" value="8"/>
</dbReference>
<keyword evidence="3 6" id="KW-1015">Disulfide bond</keyword>
<dbReference type="InterPro" id="IPR002049">
    <property type="entry name" value="LE_dom"/>
</dbReference>
<proteinExistence type="evidence at protein level"/>
<dbReference type="CTD" id="3565243"/>
<dbReference type="InterPro" id="IPR013320">
    <property type="entry name" value="ConA-like_dom_sf"/>
</dbReference>
<feature type="domain" description="Kazal-like" evidence="11">
    <location>
        <begin position="326"/>
        <end position="373"/>
    </location>
</feature>
<dbReference type="GO" id="GO:0005615">
    <property type="term" value="C:extracellular space"/>
    <property type="evidence" value="ECO:0000318"/>
    <property type="project" value="GO_Central"/>
</dbReference>
<dbReference type="Gene3D" id="3.30.60.30">
    <property type="match status" value="8"/>
</dbReference>
<dbReference type="Gene3D" id="2.60.120.200">
    <property type="match status" value="2"/>
</dbReference>
<dbReference type="FunCoup" id="G5EG68">
    <property type="interactions" value="107"/>
</dbReference>
<feature type="domain" description="Kazal-like" evidence="11">
    <location>
        <begin position="172"/>
        <end position="222"/>
    </location>
</feature>
<feature type="domain" description="Laminin EGF-like" evidence="9">
    <location>
        <begin position="671"/>
        <end position="722"/>
    </location>
</feature>
<feature type="domain" description="Kazal-like" evidence="11">
    <location>
        <begin position="612"/>
        <end position="662"/>
    </location>
</feature>
<feature type="domain" description="Kazal-like" evidence="11">
    <location>
        <begin position="472"/>
        <end position="518"/>
    </location>
</feature>
<evidence type="ECO:0000256" key="6">
    <source>
        <dbReference type="PROSITE-ProRule" id="PRU00460"/>
    </source>
</evidence>
<evidence type="ECO:0007829" key="16">
    <source>
        <dbReference type="PeptideAtlas" id="G5EG68"/>
    </source>
</evidence>
<evidence type="ECO:0000259" key="10">
    <source>
        <dbReference type="PROSITE" id="PS51121"/>
    </source>
</evidence>
<feature type="domain" description="Kazal-like" evidence="11">
    <location>
        <begin position="393"/>
        <end position="447"/>
    </location>
</feature>
<feature type="chain" id="PRO_5015091990" evidence="7">
    <location>
        <begin position="23"/>
        <end position="1473"/>
    </location>
</feature>
<evidence type="ECO:0000256" key="7">
    <source>
        <dbReference type="SAM" id="SignalP"/>
    </source>
</evidence>
<dbReference type="PaxDb" id="6239-F41G3.12"/>
<feature type="disulfide bond" evidence="5">
    <location>
        <begin position="1444"/>
        <end position="1471"/>
    </location>
</feature>
<dbReference type="InterPro" id="IPR002350">
    <property type="entry name" value="Kazal_dom"/>
</dbReference>
<dbReference type="GO" id="GO:0005886">
    <property type="term" value="C:plasma membrane"/>
    <property type="evidence" value="ECO:0007669"/>
    <property type="project" value="GOC"/>
</dbReference>
<keyword evidence="16" id="KW-1267">Proteomics identification</keyword>
<dbReference type="PROSITE" id="PS51121">
    <property type="entry name" value="NTA"/>
    <property type="match status" value="1"/>
</dbReference>
<dbReference type="OrthoDB" id="88467at2759"/>
<evidence type="ECO:0000256" key="3">
    <source>
        <dbReference type="ARBA" id="ARBA00023157"/>
    </source>
</evidence>
<feature type="disulfide bond" evidence="6">
    <location>
        <begin position="725"/>
        <end position="742"/>
    </location>
</feature>
<reference evidence="13" key="2">
    <citation type="submission" date="2003-03" db="EMBL/GenBank/DDBJ databases">
        <authorList>
            <person name="Sulson J.E."/>
            <person name="Waterston R."/>
        </authorList>
    </citation>
    <scope>NUCLEOTIDE SEQUENCE</scope>
    <source>
        <strain evidence="13">Bristol N2</strain>
    </source>
</reference>
<dbReference type="GO" id="GO:0030154">
    <property type="term" value="P:cell differentiation"/>
    <property type="evidence" value="ECO:0007669"/>
    <property type="project" value="UniProtKB-KW"/>
</dbReference>
<dbReference type="GO" id="GO:0005604">
    <property type="term" value="C:basement membrane"/>
    <property type="evidence" value="ECO:0000314"/>
    <property type="project" value="WormBase"/>
</dbReference>
<dbReference type="CDD" id="cd00055">
    <property type="entry name" value="EGF_Lam"/>
    <property type="match status" value="2"/>
</dbReference>
<dbReference type="PROSITE" id="PS01248">
    <property type="entry name" value="EGF_LAM_1"/>
    <property type="match status" value="1"/>
</dbReference>
<dbReference type="EMBL" id="AM773423">
    <property type="protein sequence ID" value="CAO78927.1"/>
    <property type="molecule type" value="mRNA"/>
</dbReference>
<feature type="domain" description="Kazal-like" evidence="11">
    <location>
        <begin position="536"/>
        <end position="594"/>
    </location>
</feature>
<dbReference type="GO" id="GO:0002162">
    <property type="term" value="F:dystroglycan binding"/>
    <property type="evidence" value="ECO:0000353"/>
    <property type="project" value="WormBase"/>
</dbReference>
<dbReference type="STRING" id="6239.F41G3.12.1"/>
<name>G5EG68_CAEEL</name>
<dbReference type="InterPro" id="IPR003645">
    <property type="entry name" value="Fol_N"/>
</dbReference>
<reference evidence="13" key="4">
    <citation type="submission" date="2024-10" db="EMBL/GenBank/DDBJ databases">
        <authorList>
            <consortium name="WormBase Consortium"/>
            <person name="WormBase"/>
        </authorList>
    </citation>
    <scope>NUCLEOTIDE SEQUENCE</scope>
    <source>
        <strain evidence="13">Bristol N2</strain>
    </source>
</reference>
<evidence type="ECO:0000256" key="2">
    <source>
        <dbReference type="ARBA" id="ARBA00022782"/>
    </source>
</evidence>
<feature type="domain" description="NtA" evidence="10">
    <location>
        <begin position="28"/>
        <end position="151"/>
    </location>
</feature>
<reference evidence="13 14" key="1">
    <citation type="journal article" date="1998" name="Science">
        <title>Genome sequence of the nematode C. elegans: a platform for investigating biology.</title>
        <authorList>
            <consortium name="The C. elegans sequencing consortium"/>
            <person name="Sulson J.E."/>
            <person name="Waterston R."/>
        </authorList>
    </citation>
    <scope>NUCLEOTIDE SEQUENCE [LARGE SCALE GENOMIC DNA]</scope>
    <source>
        <strain evidence="13 14">Bristol N2</strain>
    </source>
</reference>
<dbReference type="RefSeq" id="NP_001022152.3">
    <property type="nucleotide sequence ID" value="NM_001026981.6"/>
</dbReference>